<feature type="domain" description="AAA+ ATPase" evidence="1">
    <location>
        <begin position="24"/>
        <end position="178"/>
    </location>
</feature>
<dbReference type="PANTHER" id="PTHR10285">
    <property type="entry name" value="URIDINE KINASE"/>
    <property type="match status" value="1"/>
</dbReference>
<evidence type="ECO:0000259" key="1">
    <source>
        <dbReference type="SMART" id="SM00382"/>
    </source>
</evidence>
<dbReference type="AlphaFoldDB" id="A0A0D6MIL7"/>
<keyword evidence="2" id="KW-0808">Transferase</keyword>
<accession>A0A0D6MIL7</accession>
<keyword evidence="3" id="KW-1185">Reference proteome</keyword>
<evidence type="ECO:0000313" key="2">
    <source>
        <dbReference type="EMBL" id="GAN53290.1"/>
    </source>
</evidence>
<sequence length="207" mass="22875">MNHMIDPLSPAAHDRIRTLLKSCGRRLLGIAGPPGSGKSTIAAAIAKAYPDDAVVVPMDGFHLAQMELERLGRASRKGAPDTFDARGYAALLQRIRTETDATVYGPYFAREIEEPIASAIPVEPDRRLIVTEGNYLLFDGDWARIRPLLDETWFVATDPIQRDAWLLARHIAFGRTPDAARAWIDTTDAPNALLIDATRVRADWTVC</sequence>
<reference evidence="2 3" key="1">
    <citation type="submission" date="2012-10" db="EMBL/GenBank/DDBJ databases">
        <title>Genome sequencing of Tanticharoenia sakaeratensis NBRC 103193.</title>
        <authorList>
            <person name="Azuma Y."/>
            <person name="Hadano H."/>
            <person name="Hirakawa H."/>
            <person name="Matsushita K."/>
        </authorList>
    </citation>
    <scope>NUCLEOTIDE SEQUENCE [LARGE SCALE GENOMIC DNA]</scope>
    <source>
        <strain evidence="2 3">NBRC 103193</strain>
    </source>
</reference>
<proteinExistence type="predicted"/>
<dbReference type="Gene3D" id="3.40.50.300">
    <property type="entry name" value="P-loop containing nucleotide triphosphate hydrolases"/>
    <property type="match status" value="2"/>
</dbReference>
<keyword evidence="2" id="KW-0418">Kinase</keyword>
<dbReference type="SMART" id="SM00382">
    <property type="entry name" value="AAA"/>
    <property type="match status" value="1"/>
</dbReference>
<dbReference type="EMBL" id="BALE01000009">
    <property type="protein sequence ID" value="GAN53290.1"/>
    <property type="molecule type" value="Genomic_DNA"/>
</dbReference>
<name>A0A0D6MIL7_9PROT</name>
<evidence type="ECO:0000313" key="3">
    <source>
        <dbReference type="Proteomes" id="UP000032679"/>
    </source>
</evidence>
<dbReference type="NCBIfam" id="NF006743">
    <property type="entry name" value="PRK09270.1-2"/>
    <property type="match status" value="1"/>
</dbReference>
<dbReference type="SUPFAM" id="SSF52540">
    <property type="entry name" value="P-loop containing nucleoside triphosphate hydrolases"/>
    <property type="match status" value="1"/>
</dbReference>
<dbReference type="InterPro" id="IPR027417">
    <property type="entry name" value="P-loop_NTPase"/>
</dbReference>
<protein>
    <submittedName>
        <fullName evidence="2">Panthothenate kinase</fullName>
    </submittedName>
</protein>
<dbReference type="Proteomes" id="UP000032679">
    <property type="component" value="Unassembled WGS sequence"/>
</dbReference>
<gene>
    <name evidence="2" type="ORF">Tasa_009_085</name>
</gene>
<dbReference type="InterPro" id="IPR003593">
    <property type="entry name" value="AAA+_ATPase"/>
</dbReference>
<dbReference type="GO" id="GO:0016301">
    <property type="term" value="F:kinase activity"/>
    <property type="evidence" value="ECO:0007669"/>
    <property type="project" value="UniProtKB-KW"/>
</dbReference>
<organism evidence="2 3">
    <name type="scientific">Tanticharoenia sakaeratensis NBRC 103193</name>
    <dbReference type="NCBI Taxonomy" id="1231623"/>
    <lineage>
        <taxon>Bacteria</taxon>
        <taxon>Pseudomonadati</taxon>
        <taxon>Pseudomonadota</taxon>
        <taxon>Alphaproteobacteria</taxon>
        <taxon>Acetobacterales</taxon>
        <taxon>Acetobacteraceae</taxon>
        <taxon>Tanticharoenia</taxon>
    </lineage>
</organism>
<dbReference type="STRING" id="1231623.Tasa_009_085"/>
<comment type="caution">
    <text evidence="2">The sequence shown here is derived from an EMBL/GenBank/DDBJ whole genome shotgun (WGS) entry which is preliminary data.</text>
</comment>